<gene>
    <name evidence="2" type="ORF">PCOR1329_LOCUS59645</name>
</gene>
<proteinExistence type="predicted"/>
<accession>A0ABN9VPC9</accession>
<name>A0ABN9VPC9_9DINO</name>
<organism evidence="2 3">
    <name type="scientific">Prorocentrum cordatum</name>
    <dbReference type="NCBI Taxonomy" id="2364126"/>
    <lineage>
        <taxon>Eukaryota</taxon>
        <taxon>Sar</taxon>
        <taxon>Alveolata</taxon>
        <taxon>Dinophyceae</taxon>
        <taxon>Prorocentrales</taxon>
        <taxon>Prorocentraceae</taxon>
        <taxon>Prorocentrum</taxon>
    </lineage>
</organism>
<feature type="compositionally biased region" description="Low complexity" evidence="1">
    <location>
        <begin position="78"/>
        <end position="117"/>
    </location>
</feature>
<evidence type="ECO:0000313" key="2">
    <source>
        <dbReference type="EMBL" id="CAK0874854.1"/>
    </source>
</evidence>
<feature type="compositionally biased region" description="Basic and acidic residues" evidence="1">
    <location>
        <begin position="19"/>
        <end position="32"/>
    </location>
</feature>
<evidence type="ECO:0000256" key="1">
    <source>
        <dbReference type="SAM" id="MobiDB-lite"/>
    </source>
</evidence>
<keyword evidence="3" id="KW-1185">Reference proteome</keyword>
<sequence>MAAGWRARAERGPAGYATRRTEHGRSAIGERRGGRRWAQHSAPRSRGQSRSAGGGGVPPGLRGAGSPPRKPRGPGVLATTTTTTTTTATATTTTTTTAATATTTTTTTATATTTTGGRALGRRAGHGADQMVGGSCALDGARSGGAVASDDALGDTAAPVSGLRKEKLRVAGEAPAAFTLLGFEGRRDLALRMASSLSWTSCSVSCARLPTSSLGWREPSSPMTSSAPAMRVGELLVMMQVRGRRPCL</sequence>
<evidence type="ECO:0000313" key="3">
    <source>
        <dbReference type="Proteomes" id="UP001189429"/>
    </source>
</evidence>
<dbReference type="EMBL" id="CAUYUJ010017442">
    <property type="protein sequence ID" value="CAK0874854.1"/>
    <property type="molecule type" value="Genomic_DNA"/>
</dbReference>
<feature type="region of interest" description="Disordered" evidence="1">
    <location>
        <begin position="1"/>
        <end position="128"/>
    </location>
</feature>
<protein>
    <submittedName>
        <fullName evidence="2">Uncharacterized protein</fullName>
    </submittedName>
</protein>
<comment type="caution">
    <text evidence="2">The sequence shown here is derived from an EMBL/GenBank/DDBJ whole genome shotgun (WGS) entry which is preliminary data.</text>
</comment>
<reference evidence="2" key="1">
    <citation type="submission" date="2023-10" db="EMBL/GenBank/DDBJ databases">
        <authorList>
            <person name="Chen Y."/>
            <person name="Shah S."/>
            <person name="Dougan E. K."/>
            <person name="Thang M."/>
            <person name="Chan C."/>
        </authorList>
    </citation>
    <scope>NUCLEOTIDE SEQUENCE [LARGE SCALE GENOMIC DNA]</scope>
</reference>
<dbReference type="Proteomes" id="UP001189429">
    <property type="component" value="Unassembled WGS sequence"/>
</dbReference>